<dbReference type="SMR" id="A0A1I7SBK7"/>
<dbReference type="EMBL" id="CAJFCV020000004">
    <property type="protein sequence ID" value="CAG9114425.1"/>
    <property type="molecule type" value="Genomic_DNA"/>
</dbReference>
<evidence type="ECO:0000259" key="5">
    <source>
        <dbReference type="Pfam" id="PF03088"/>
    </source>
</evidence>
<dbReference type="Proteomes" id="UP000659654">
    <property type="component" value="Unassembled WGS sequence"/>
</dbReference>
<dbReference type="GO" id="GO:0016787">
    <property type="term" value="F:hydrolase activity"/>
    <property type="evidence" value="ECO:0007669"/>
    <property type="project" value="TreeGrafter"/>
</dbReference>
<dbReference type="EMBL" id="CAJFDI010000004">
    <property type="protein sequence ID" value="CAD5225348.1"/>
    <property type="molecule type" value="Genomic_DNA"/>
</dbReference>
<keyword evidence="3" id="KW-0325">Glycoprotein</keyword>
<dbReference type="Proteomes" id="UP000582659">
    <property type="component" value="Unassembled WGS sequence"/>
</dbReference>
<dbReference type="Pfam" id="PF03088">
    <property type="entry name" value="Str_synth"/>
    <property type="match status" value="1"/>
</dbReference>
<comment type="similarity">
    <text evidence="1">Belongs to the strictosidine synthase family.</text>
</comment>
<evidence type="ECO:0000256" key="4">
    <source>
        <dbReference type="SAM" id="Phobius"/>
    </source>
</evidence>
<keyword evidence="4" id="KW-1133">Transmembrane helix</keyword>
<keyword evidence="4" id="KW-0472">Membrane</keyword>
<dbReference type="Proteomes" id="UP000095284">
    <property type="component" value="Unplaced"/>
</dbReference>
<keyword evidence="4" id="KW-0812">Transmembrane</keyword>
<accession>A0A1I7SBK7</accession>
<dbReference type="PANTHER" id="PTHR10426:SF88">
    <property type="entry name" value="ADIPOCYTE PLASMA MEMBRANE-ASSOCIATED PROTEIN HEMOMUCIN-RELATED"/>
    <property type="match status" value="1"/>
</dbReference>
<evidence type="ECO:0000313" key="8">
    <source>
        <dbReference type="Proteomes" id="UP000659654"/>
    </source>
</evidence>
<dbReference type="WBParaSite" id="BXY_1040600.1">
    <property type="protein sequence ID" value="BXY_1040600.1"/>
    <property type="gene ID" value="BXY_1040600"/>
</dbReference>
<sequence length="381" mass="43315">MGMLSWSIFIASLAFVIYVFIDLKDFEEYVVRLAPVRPSEGKLARTAKNTINNIEYVLKGEIVNPECQVIHNGAIYTGSVTGHLYKIVNDKIVKVIDVSKDNPKCKYNLCSVPLGMRYWKDEKVVYADAMLGIFVADFKTGEIKQVFTSRTYIGGWTHLFPDDFDFIDEETIIFTDMNPKCGFERHIVCFFEYIKDGRVITLNLNTGAWEVIAKDLLTPNGVVAHPDKQSALVSSTSASQILRIFYKGPKKGQVEVFADGLPGIPDNIRQSSSGKSFWIAFYESSVNGERPLYQRWSEYPKLRKLLAMLPEHFRYISATLFSSKEKVIIEMDFDGKIVSSLHDPEGRLSYVTNVVDDGKDLYIGSVSLPYIRRIRNFRNLS</sequence>
<reference evidence="9" key="1">
    <citation type="submission" date="2016-11" db="UniProtKB">
        <authorList>
            <consortium name="WormBaseParasite"/>
        </authorList>
    </citation>
    <scope>IDENTIFICATION</scope>
</reference>
<dbReference type="AlphaFoldDB" id="A0A1I7SBK7"/>
<evidence type="ECO:0000256" key="2">
    <source>
        <dbReference type="ARBA" id="ARBA00022553"/>
    </source>
</evidence>
<dbReference type="PANTHER" id="PTHR10426">
    <property type="entry name" value="STRICTOSIDINE SYNTHASE-RELATED"/>
    <property type="match status" value="1"/>
</dbReference>
<dbReference type="InterPro" id="IPR011042">
    <property type="entry name" value="6-blade_b-propeller_TolB-like"/>
</dbReference>
<feature type="domain" description="Strictosidine synthase conserved region" evidence="5">
    <location>
        <begin position="162"/>
        <end position="248"/>
    </location>
</feature>
<feature type="transmembrane region" description="Helical" evidence="4">
    <location>
        <begin position="6"/>
        <end position="23"/>
    </location>
</feature>
<evidence type="ECO:0000313" key="9">
    <source>
        <dbReference type="WBParaSite" id="BXY_1040600.1"/>
    </source>
</evidence>
<gene>
    <name evidence="6" type="ORF">BXYJ_LOCUS8499</name>
</gene>
<reference evidence="6" key="2">
    <citation type="submission" date="2020-09" db="EMBL/GenBank/DDBJ databases">
        <authorList>
            <person name="Kikuchi T."/>
        </authorList>
    </citation>
    <scope>NUCLEOTIDE SEQUENCE</scope>
    <source>
        <strain evidence="6">Ka4C1</strain>
    </source>
</reference>
<proteinExistence type="inferred from homology"/>
<protein>
    <submittedName>
        <fullName evidence="6">(pine wood nematode) hypothetical protein</fullName>
    </submittedName>
    <submittedName>
        <fullName evidence="9">Str_synth domain-containing protein</fullName>
    </submittedName>
</protein>
<dbReference type="InterPro" id="IPR018119">
    <property type="entry name" value="Strictosidine_synth_cons-reg"/>
</dbReference>
<dbReference type="GO" id="GO:0012505">
    <property type="term" value="C:endomembrane system"/>
    <property type="evidence" value="ECO:0007669"/>
    <property type="project" value="TreeGrafter"/>
</dbReference>
<keyword evidence="8" id="KW-1185">Reference proteome</keyword>
<evidence type="ECO:0000256" key="1">
    <source>
        <dbReference type="ARBA" id="ARBA00009191"/>
    </source>
</evidence>
<evidence type="ECO:0000256" key="3">
    <source>
        <dbReference type="ARBA" id="ARBA00023180"/>
    </source>
</evidence>
<organism evidence="7 9">
    <name type="scientific">Bursaphelenchus xylophilus</name>
    <name type="common">Pinewood nematode worm</name>
    <name type="synonym">Aphelenchoides xylophilus</name>
    <dbReference type="NCBI Taxonomy" id="6326"/>
    <lineage>
        <taxon>Eukaryota</taxon>
        <taxon>Metazoa</taxon>
        <taxon>Ecdysozoa</taxon>
        <taxon>Nematoda</taxon>
        <taxon>Chromadorea</taxon>
        <taxon>Rhabditida</taxon>
        <taxon>Tylenchina</taxon>
        <taxon>Tylenchomorpha</taxon>
        <taxon>Aphelenchoidea</taxon>
        <taxon>Aphelenchoididae</taxon>
        <taxon>Bursaphelenchus</taxon>
    </lineage>
</organism>
<evidence type="ECO:0000313" key="7">
    <source>
        <dbReference type="Proteomes" id="UP000095284"/>
    </source>
</evidence>
<evidence type="ECO:0000313" key="6">
    <source>
        <dbReference type="EMBL" id="CAD5225348.1"/>
    </source>
</evidence>
<dbReference type="eggNOG" id="KOG1520">
    <property type="taxonomic scope" value="Eukaryota"/>
</dbReference>
<dbReference type="OrthoDB" id="5307922at2759"/>
<keyword evidence="2" id="KW-0597">Phosphoprotein</keyword>
<dbReference type="SUPFAM" id="SSF63829">
    <property type="entry name" value="Calcium-dependent phosphotriesterase"/>
    <property type="match status" value="1"/>
</dbReference>
<name>A0A1I7SBK7_BURXY</name>
<dbReference type="Gene3D" id="2.120.10.30">
    <property type="entry name" value="TolB, C-terminal domain"/>
    <property type="match status" value="1"/>
</dbReference>